<proteinExistence type="predicted"/>
<dbReference type="Proteomes" id="UP000282454">
    <property type="component" value="Unassembled WGS sequence"/>
</dbReference>
<comment type="caution">
    <text evidence="2">The sequence shown here is derived from an EMBL/GenBank/DDBJ whole genome shotgun (WGS) entry which is preliminary data.</text>
</comment>
<dbReference type="InterPro" id="IPR038332">
    <property type="entry name" value="PPE_sf"/>
</dbReference>
<feature type="compositionally biased region" description="Pro residues" evidence="1">
    <location>
        <begin position="234"/>
        <end position="258"/>
    </location>
</feature>
<evidence type="ECO:0000256" key="1">
    <source>
        <dbReference type="SAM" id="MobiDB-lite"/>
    </source>
</evidence>
<reference evidence="2 3" key="1">
    <citation type="submission" date="2018-10" db="EMBL/GenBank/DDBJ databases">
        <title>Genomic Encyclopedia of Archaeal and Bacterial Type Strains, Phase II (KMG-II): from individual species to whole genera.</title>
        <authorList>
            <person name="Goeker M."/>
        </authorList>
    </citation>
    <scope>NUCLEOTIDE SEQUENCE [LARGE SCALE GENOMIC DNA]</scope>
    <source>
        <strain evidence="2 3">DSM 45657</strain>
    </source>
</reference>
<feature type="compositionally biased region" description="Low complexity" evidence="1">
    <location>
        <begin position="223"/>
        <end position="233"/>
    </location>
</feature>
<feature type="compositionally biased region" description="Low complexity" evidence="1">
    <location>
        <begin position="259"/>
        <end position="273"/>
    </location>
</feature>
<dbReference type="Gene3D" id="1.20.1260.20">
    <property type="entry name" value="PPE superfamily"/>
    <property type="match status" value="1"/>
</dbReference>
<feature type="compositionally biased region" description="Gly residues" evidence="1">
    <location>
        <begin position="346"/>
        <end position="372"/>
    </location>
</feature>
<name>A0A421B6E4_9PSEU</name>
<evidence type="ECO:0000313" key="2">
    <source>
        <dbReference type="EMBL" id="RLK59790.1"/>
    </source>
</evidence>
<feature type="compositionally biased region" description="Gly residues" evidence="1">
    <location>
        <begin position="292"/>
        <end position="309"/>
    </location>
</feature>
<evidence type="ECO:0000313" key="3">
    <source>
        <dbReference type="Proteomes" id="UP000282454"/>
    </source>
</evidence>
<keyword evidence="3" id="KW-1185">Reference proteome</keyword>
<feature type="compositionally biased region" description="Polar residues" evidence="1">
    <location>
        <begin position="208"/>
        <end position="222"/>
    </location>
</feature>
<accession>A0A421B6E4</accession>
<gene>
    <name evidence="2" type="ORF">CLV68_0275</name>
</gene>
<dbReference type="AlphaFoldDB" id="A0A421B6E4"/>
<dbReference type="RefSeq" id="WP_121388818.1">
    <property type="nucleotide sequence ID" value="NZ_RCDD01000001.1"/>
</dbReference>
<dbReference type="OrthoDB" id="3638056at2"/>
<feature type="region of interest" description="Disordered" evidence="1">
    <location>
        <begin position="175"/>
        <end position="377"/>
    </location>
</feature>
<protein>
    <submittedName>
        <fullName evidence="2">PPE-repeat protein</fullName>
    </submittedName>
</protein>
<organism evidence="2 3">
    <name type="scientific">Actinokineospora cianjurensis</name>
    <dbReference type="NCBI Taxonomy" id="585224"/>
    <lineage>
        <taxon>Bacteria</taxon>
        <taxon>Bacillati</taxon>
        <taxon>Actinomycetota</taxon>
        <taxon>Actinomycetes</taxon>
        <taxon>Pseudonocardiales</taxon>
        <taxon>Pseudonocardiaceae</taxon>
        <taxon>Actinokineospora</taxon>
    </lineage>
</organism>
<dbReference type="SUPFAM" id="SSF140459">
    <property type="entry name" value="PE/PPE dimer-like"/>
    <property type="match status" value="1"/>
</dbReference>
<dbReference type="EMBL" id="RCDD01000001">
    <property type="protein sequence ID" value="RLK59790.1"/>
    <property type="molecule type" value="Genomic_DNA"/>
</dbReference>
<sequence>MTAISGEGIYDNFHAGVGTESLISAAELLAKVAVEYETLAVEILAINASMAQAWQGEASESAQRGAVPLARWHAAAQPALTQAKEVTMNQVSLFHSARDAVQPVPPAPARPNMWDNLTTLGAASESYEDSVRQRNLAAEANIHVMRVYETQSAAHIASLPQTYGEFTIDPVEQAPQAEKPVVPPVRQPIPARRPAVEPPDNGRARSAVEQTGRPQVTATSWATPPQQVVGSQPVPQPGPRPAPTPGPAPGPPVPPLRPPGTRWTPGRTPVGQWGQPGGQGSTGERAPQATGRPGGGQPGQAGGRPGGESGPRVPHGGEQGRVRAEVGRGFGPEGARTGVGPTEGARGFGAGGSRTGRSMGGGLPVGAGGGAAKGEDDLERSAPSYLVVADPEELFGTDAITAPPVIGE</sequence>
<feature type="compositionally biased region" description="Low complexity" evidence="1">
    <location>
        <begin position="282"/>
        <end position="291"/>
    </location>
</feature>